<protein>
    <recommendedName>
        <fullName evidence="4">CCHC-type domain-containing protein</fullName>
    </recommendedName>
</protein>
<evidence type="ECO:0008006" key="4">
    <source>
        <dbReference type="Google" id="ProtNLM"/>
    </source>
</evidence>
<proteinExistence type="predicted"/>
<evidence type="ECO:0000313" key="2">
    <source>
        <dbReference type="EMBL" id="QWU87068.1"/>
    </source>
</evidence>
<gene>
    <name evidence="2" type="ORF">CA3LBN_001286</name>
</gene>
<dbReference type="EMBL" id="CP076661">
    <property type="protein sequence ID" value="QWU87068.1"/>
    <property type="molecule type" value="Genomic_DNA"/>
</dbReference>
<dbReference type="InterPro" id="IPR036875">
    <property type="entry name" value="Znf_CCHC_sf"/>
</dbReference>
<name>A0ABX8I3P7_9ASCO</name>
<keyword evidence="3" id="KW-1185">Reference proteome</keyword>
<organism evidence="2 3">
    <name type="scientific">Candidozyma haemuli</name>
    <dbReference type="NCBI Taxonomy" id="45357"/>
    <lineage>
        <taxon>Eukaryota</taxon>
        <taxon>Fungi</taxon>
        <taxon>Dikarya</taxon>
        <taxon>Ascomycota</taxon>
        <taxon>Saccharomycotina</taxon>
        <taxon>Pichiomycetes</taxon>
        <taxon>Metschnikowiaceae</taxon>
        <taxon>Candidozyma</taxon>
    </lineage>
</organism>
<evidence type="ECO:0000256" key="1">
    <source>
        <dbReference type="SAM" id="MobiDB-lite"/>
    </source>
</evidence>
<feature type="region of interest" description="Disordered" evidence="1">
    <location>
        <begin position="237"/>
        <end position="260"/>
    </location>
</feature>
<dbReference type="Proteomes" id="UP000825434">
    <property type="component" value="Chromosome 1"/>
</dbReference>
<sequence length="260" mass="30624">MWWFQLLMPEIRSNYSYRVYYYIRAYLHGDVEAEEVLKPFDEMKQALIKRNSEHLAEVLIQEGMDMIVSGQVGLGSEPMSSLAEFTLLFDELLQYRACELATLMIAWEIQWKTFRSHSENGTHDLATKWTLFSLTHTLPLPYSVYPMENVRERILIKAIEADFKAFGVEGLDLRSIAHKGIKDCGIMRYSFIEYARKSKLFIESQKDKKMENKDKNLRCHFCKEMGHKKIDCFELRRQEESDSNEPSAKRQKTSDEFDED</sequence>
<reference evidence="2 3" key="1">
    <citation type="submission" date="2021-06" db="EMBL/GenBank/DDBJ databases">
        <title>Candida outbreak in Lebanon.</title>
        <authorList>
            <person name="Finianos M."/>
        </authorList>
    </citation>
    <scope>NUCLEOTIDE SEQUENCE [LARGE SCALE GENOMIC DNA]</scope>
    <source>
        <strain evidence="2">CA3LBN</strain>
    </source>
</reference>
<evidence type="ECO:0000313" key="3">
    <source>
        <dbReference type="Proteomes" id="UP000825434"/>
    </source>
</evidence>
<dbReference type="SUPFAM" id="SSF57756">
    <property type="entry name" value="Retrovirus zinc finger-like domains"/>
    <property type="match status" value="1"/>
</dbReference>
<accession>A0ABX8I3P7</accession>